<dbReference type="AlphaFoldDB" id="A0A0A8ZM39"/>
<proteinExistence type="predicted"/>
<name>A0A0A8ZM39_ARUDO</name>
<reference evidence="1" key="1">
    <citation type="submission" date="2014-09" db="EMBL/GenBank/DDBJ databases">
        <authorList>
            <person name="Magalhaes I.L.F."/>
            <person name="Oliveira U."/>
            <person name="Santos F.R."/>
            <person name="Vidigal T.H.D.A."/>
            <person name="Brescovit A.D."/>
            <person name="Santos A.J."/>
        </authorList>
    </citation>
    <scope>NUCLEOTIDE SEQUENCE</scope>
    <source>
        <tissue evidence="1">Shoot tissue taken approximately 20 cm above the soil surface</tissue>
    </source>
</reference>
<reference evidence="1" key="2">
    <citation type="journal article" date="2015" name="Data Brief">
        <title>Shoot transcriptome of the giant reed, Arundo donax.</title>
        <authorList>
            <person name="Barrero R.A."/>
            <person name="Guerrero F.D."/>
            <person name="Moolhuijzen P."/>
            <person name="Goolsby J.A."/>
            <person name="Tidwell J."/>
            <person name="Bellgard S.E."/>
            <person name="Bellgard M.I."/>
        </authorList>
    </citation>
    <scope>NUCLEOTIDE SEQUENCE</scope>
    <source>
        <tissue evidence="1">Shoot tissue taken approximately 20 cm above the soil surface</tissue>
    </source>
</reference>
<protein>
    <submittedName>
        <fullName evidence="1">Uncharacterized protein</fullName>
    </submittedName>
</protein>
<dbReference type="EMBL" id="GBRH01260085">
    <property type="protein sequence ID" value="JAD37810.1"/>
    <property type="molecule type" value="Transcribed_RNA"/>
</dbReference>
<accession>A0A0A8ZM39</accession>
<organism evidence="1">
    <name type="scientific">Arundo donax</name>
    <name type="common">Giant reed</name>
    <name type="synonym">Donax arundinaceus</name>
    <dbReference type="NCBI Taxonomy" id="35708"/>
    <lineage>
        <taxon>Eukaryota</taxon>
        <taxon>Viridiplantae</taxon>
        <taxon>Streptophyta</taxon>
        <taxon>Embryophyta</taxon>
        <taxon>Tracheophyta</taxon>
        <taxon>Spermatophyta</taxon>
        <taxon>Magnoliopsida</taxon>
        <taxon>Liliopsida</taxon>
        <taxon>Poales</taxon>
        <taxon>Poaceae</taxon>
        <taxon>PACMAD clade</taxon>
        <taxon>Arundinoideae</taxon>
        <taxon>Arundineae</taxon>
        <taxon>Arundo</taxon>
    </lineage>
</organism>
<sequence length="32" mass="3562">MRSGNLGLSSCGSCRKGPWGRRWWYSSSTLQG</sequence>
<evidence type="ECO:0000313" key="1">
    <source>
        <dbReference type="EMBL" id="JAD37810.1"/>
    </source>
</evidence>